<evidence type="ECO:0000313" key="7">
    <source>
        <dbReference type="EMBL" id="CAL4117234.1"/>
    </source>
</evidence>
<comment type="caution">
    <text evidence="7">The sequence shown here is derived from an EMBL/GenBank/DDBJ whole genome shotgun (WGS) entry which is preliminary data.</text>
</comment>
<dbReference type="SMART" id="SM01160">
    <property type="entry name" value="DUF1751"/>
    <property type="match status" value="1"/>
</dbReference>
<feature type="transmembrane region" description="Helical" evidence="6">
    <location>
        <begin position="18"/>
        <end position="44"/>
    </location>
</feature>
<sequence length="396" mass="43335">MASASVVFRNLPLIKQSLIAAVGNTGLFVKFVSVLVLIGYALSFSESAVEVLSVTPGYLLPPHFWLWTALSHCFLEVRLWQVCVDLVTLALCGKLIEPLWGSFEMVLFFLLVNLCVAFISALFYLILYMATSNPEVLFSVHIQGMAGYIAGLSVAVKQIMPDHVLFHTRTPLGKITNRHVPLCLFLVAIILYVCNLLEGLYATMIGCGIAVSWIYLRFYQVHSNGTRGDMAESFSFSCFFPTVLQPPIQALANSVYTCLVRTKICRKPVRRYDVGAPSSISISLPGMDPQDAERRRQKALRLLSERLQQQQQSEGSAAAWPSLDDSPSSRTQSPLPTAHSPTPPKTAKSVTISLPSEAPPTTHTQTPSAPQAVTDTATDVPMANLVNIGEESTTNT</sequence>
<dbReference type="InterPro" id="IPR035952">
    <property type="entry name" value="Rhomboid-like_sf"/>
</dbReference>
<proteinExistence type="predicted"/>
<feature type="region of interest" description="Disordered" evidence="5">
    <location>
        <begin position="306"/>
        <end position="396"/>
    </location>
</feature>
<dbReference type="SUPFAM" id="SSF144091">
    <property type="entry name" value="Rhomboid-like"/>
    <property type="match status" value="1"/>
</dbReference>
<gene>
    <name evidence="7" type="ORF">MNOR_LOCUS21146</name>
</gene>
<dbReference type="InterPro" id="IPR013861">
    <property type="entry name" value="TMEM115/Pdh1/Rbl19"/>
</dbReference>
<evidence type="ECO:0008006" key="9">
    <source>
        <dbReference type="Google" id="ProtNLM"/>
    </source>
</evidence>
<keyword evidence="3 6" id="KW-1133">Transmembrane helix</keyword>
<protein>
    <recommendedName>
        <fullName evidence="9">Transmembrane protein 115</fullName>
    </recommendedName>
</protein>
<accession>A0AAV2R8X1</accession>
<evidence type="ECO:0000256" key="1">
    <source>
        <dbReference type="ARBA" id="ARBA00004141"/>
    </source>
</evidence>
<dbReference type="Pfam" id="PF08551">
    <property type="entry name" value="DUF1751"/>
    <property type="match status" value="1"/>
</dbReference>
<dbReference type="EMBL" id="CAXKWB010016826">
    <property type="protein sequence ID" value="CAL4117234.1"/>
    <property type="molecule type" value="Genomic_DNA"/>
</dbReference>
<dbReference type="AlphaFoldDB" id="A0AAV2R8X1"/>
<feature type="compositionally biased region" description="Polar residues" evidence="5">
    <location>
        <begin position="348"/>
        <end position="377"/>
    </location>
</feature>
<dbReference type="FunFam" id="1.20.1540.10:FF:000004">
    <property type="entry name" value="Transmembrane protein 115"/>
    <property type="match status" value="1"/>
</dbReference>
<evidence type="ECO:0000256" key="5">
    <source>
        <dbReference type="SAM" id="MobiDB-lite"/>
    </source>
</evidence>
<feature type="transmembrane region" description="Helical" evidence="6">
    <location>
        <begin position="199"/>
        <end position="218"/>
    </location>
</feature>
<dbReference type="GO" id="GO:0016020">
    <property type="term" value="C:membrane"/>
    <property type="evidence" value="ECO:0007669"/>
    <property type="project" value="UniProtKB-SubCell"/>
</dbReference>
<evidence type="ECO:0000256" key="2">
    <source>
        <dbReference type="ARBA" id="ARBA00022692"/>
    </source>
</evidence>
<name>A0AAV2R8X1_MEGNR</name>
<evidence type="ECO:0000256" key="6">
    <source>
        <dbReference type="SAM" id="Phobius"/>
    </source>
</evidence>
<keyword evidence="8" id="KW-1185">Reference proteome</keyword>
<organism evidence="7 8">
    <name type="scientific">Meganyctiphanes norvegica</name>
    <name type="common">Northern krill</name>
    <name type="synonym">Thysanopoda norvegica</name>
    <dbReference type="NCBI Taxonomy" id="48144"/>
    <lineage>
        <taxon>Eukaryota</taxon>
        <taxon>Metazoa</taxon>
        <taxon>Ecdysozoa</taxon>
        <taxon>Arthropoda</taxon>
        <taxon>Crustacea</taxon>
        <taxon>Multicrustacea</taxon>
        <taxon>Malacostraca</taxon>
        <taxon>Eumalacostraca</taxon>
        <taxon>Eucarida</taxon>
        <taxon>Euphausiacea</taxon>
        <taxon>Euphausiidae</taxon>
        <taxon>Meganyctiphanes</taxon>
    </lineage>
</organism>
<dbReference type="PANTHER" id="PTHR13377:SF3">
    <property type="entry name" value="TRANSMEMBRANE PROTEIN 115"/>
    <property type="match status" value="1"/>
</dbReference>
<evidence type="ECO:0000256" key="4">
    <source>
        <dbReference type="ARBA" id="ARBA00023136"/>
    </source>
</evidence>
<feature type="transmembrane region" description="Helical" evidence="6">
    <location>
        <begin position="105"/>
        <end position="130"/>
    </location>
</feature>
<dbReference type="Proteomes" id="UP001497623">
    <property type="component" value="Unassembled WGS sequence"/>
</dbReference>
<dbReference type="GO" id="GO:0006890">
    <property type="term" value="P:retrograde vesicle-mediated transport, Golgi to endoplasmic reticulum"/>
    <property type="evidence" value="ECO:0007669"/>
    <property type="project" value="InterPro"/>
</dbReference>
<evidence type="ECO:0000256" key="3">
    <source>
        <dbReference type="ARBA" id="ARBA00022989"/>
    </source>
</evidence>
<keyword evidence="2 6" id="KW-0812">Transmembrane</keyword>
<evidence type="ECO:0000313" key="8">
    <source>
        <dbReference type="Proteomes" id="UP001497623"/>
    </source>
</evidence>
<feature type="transmembrane region" description="Helical" evidence="6">
    <location>
        <begin position="176"/>
        <end position="193"/>
    </location>
</feature>
<feature type="compositionally biased region" description="Polar residues" evidence="5">
    <location>
        <begin position="325"/>
        <end position="335"/>
    </location>
</feature>
<feature type="transmembrane region" description="Helical" evidence="6">
    <location>
        <begin position="136"/>
        <end position="156"/>
    </location>
</feature>
<dbReference type="Gene3D" id="1.20.1540.10">
    <property type="entry name" value="Rhomboid-like"/>
    <property type="match status" value="1"/>
</dbReference>
<dbReference type="GO" id="GO:0005794">
    <property type="term" value="C:Golgi apparatus"/>
    <property type="evidence" value="ECO:0007669"/>
    <property type="project" value="TreeGrafter"/>
</dbReference>
<keyword evidence="4 6" id="KW-0472">Membrane</keyword>
<dbReference type="PANTHER" id="PTHR13377">
    <property type="entry name" value="PLACENTAL PROTEIN 6"/>
    <property type="match status" value="1"/>
</dbReference>
<comment type="subcellular location">
    <subcellularLocation>
        <location evidence="1">Membrane</location>
        <topology evidence="1">Multi-pass membrane protein</topology>
    </subcellularLocation>
</comment>
<reference evidence="7 8" key="1">
    <citation type="submission" date="2024-05" db="EMBL/GenBank/DDBJ databases">
        <authorList>
            <person name="Wallberg A."/>
        </authorList>
    </citation>
    <scope>NUCLEOTIDE SEQUENCE [LARGE SCALE GENOMIC DNA]</scope>
</reference>